<evidence type="ECO:0000256" key="5">
    <source>
        <dbReference type="ARBA" id="ARBA00022989"/>
    </source>
</evidence>
<comment type="subcellular location">
    <subcellularLocation>
        <location evidence="2">Membrane</location>
        <topology evidence="2">Multi-pass membrane protein</topology>
    </subcellularLocation>
    <subcellularLocation>
        <location evidence="1">Plastid</location>
        <location evidence="1">Chloroplast envelope</location>
    </subcellularLocation>
</comment>
<evidence type="ECO:0000256" key="4">
    <source>
        <dbReference type="ARBA" id="ARBA00022692"/>
    </source>
</evidence>
<reference evidence="8" key="2">
    <citation type="submission" date="2017-07" db="EMBL/GenBank/DDBJ databases">
        <title>WGS assembly of Populus trichocarpa.</title>
        <authorList>
            <person name="Tuskan G."/>
            <person name="Difazio S."/>
            <person name="Jansson S."/>
            <person name="Bohlmann J."/>
            <person name="Grigoriev I."/>
            <person name="Hellsten U."/>
            <person name="Putnam N."/>
            <person name="Ralph S."/>
            <person name="Rombauts S."/>
            <person name="Salamov A."/>
            <person name="Schein J."/>
            <person name="Sterck L."/>
            <person name="Aerts A."/>
            <person name="Bhalerao R."/>
            <person name="Bhalerao R."/>
            <person name="Blaudez D."/>
            <person name="Boerjan W."/>
            <person name="Brun A."/>
            <person name="Brunner A."/>
            <person name="Busov V."/>
            <person name="Campbell M."/>
            <person name="Carlson J."/>
            <person name="Chalot M."/>
            <person name="Chapman J."/>
            <person name="Chen G."/>
            <person name="Cooper D."/>
            <person name="Coutinho P."/>
            <person name="Couturier J."/>
            <person name="Covert S."/>
            <person name="Cronk Q."/>
            <person name="Cunningham R."/>
            <person name="Davis J."/>
            <person name="Degroeve S."/>
            <person name="Dejardin A."/>
            <person name="Depamphilis C."/>
            <person name="Detter J."/>
            <person name="Dirks B."/>
            <person name="Dubchak I."/>
            <person name="Duplessis S."/>
            <person name="Ehlting J."/>
            <person name="Ellis B."/>
            <person name="Gendler K."/>
            <person name="Goodstein D."/>
            <person name="Gribskov M."/>
            <person name="Grimwood J."/>
            <person name="Groover A."/>
            <person name="Gunter L."/>
            <person name="Hamberger B."/>
            <person name="Heinze B."/>
            <person name="Helariutta Y."/>
            <person name="Henrissat B."/>
            <person name="Holligan D."/>
            <person name="Holt R."/>
            <person name="Huang W."/>
            <person name="Islam-Faridi N."/>
            <person name="Jones S."/>
            <person name="Jones-Rhoades M."/>
            <person name="Jorgensen R."/>
            <person name="Joshi C."/>
            <person name="Kangasjarvi J."/>
            <person name="Karlsson J."/>
            <person name="Kelleher C."/>
            <person name="Kirkpatrick R."/>
            <person name="Kirst M."/>
            <person name="Kohler A."/>
            <person name="Kalluri U."/>
            <person name="Larimer F."/>
            <person name="Leebens-Mack J."/>
            <person name="Leple J."/>
            <person name="Locascio P."/>
            <person name="Lou Y."/>
            <person name="Lucas S."/>
            <person name="Martin F."/>
            <person name="Montanini B."/>
            <person name="Napoli C."/>
            <person name="Nelson D."/>
            <person name="Nelson C."/>
            <person name="Nieminen K."/>
            <person name="Nilsson O."/>
            <person name="Pereda V."/>
            <person name="Peter G."/>
            <person name="Philippe R."/>
            <person name="Pilate G."/>
            <person name="Poliakov A."/>
            <person name="Razumovskaya J."/>
            <person name="Richardson P."/>
            <person name="Rinaldi C."/>
            <person name="Ritland K."/>
            <person name="Rouze P."/>
            <person name="Ryaboy D."/>
            <person name="Schmutz J."/>
            <person name="Schrader J."/>
            <person name="Segerman B."/>
            <person name="Shin H."/>
            <person name="Siddiqui A."/>
            <person name="Sterky F."/>
            <person name="Terry A."/>
            <person name="Tsai C."/>
            <person name="Uberbacher E."/>
            <person name="Unneberg P."/>
            <person name="Vahala J."/>
            <person name="Wall K."/>
            <person name="Wessler S."/>
            <person name="Yang G."/>
            <person name="Yin T."/>
            <person name="Douglas C."/>
            <person name="Marra M."/>
            <person name="Sandberg G."/>
            <person name="Van De Peer Y."/>
            <person name="Rokhsar D."/>
        </authorList>
    </citation>
    <scope>NUCLEOTIDE SEQUENCE</scope>
    <source>
        <strain evidence="8">Nisqually-1</strain>
    </source>
</reference>
<keyword evidence="4 7" id="KW-0812">Transmembrane</keyword>
<dbReference type="InterPro" id="IPR038770">
    <property type="entry name" value="Na+/solute_symporter_sf"/>
</dbReference>
<evidence type="ECO:0000256" key="3">
    <source>
        <dbReference type="ARBA" id="ARBA00006528"/>
    </source>
</evidence>
<keyword evidence="6 7" id="KW-0472">Membrane</keyword>
<evidence type="ECO:0000256" key="1">
    <source>
        <dbReference type="ARBA" id="ARBA00004119"/>
    </source>
</evidence>
<name>A0A3N7FSL3_POPTR</name>
<keyword evidence="9" id="KW-1185">Reference proteome</keyword>
<comment type="similarity">
    <text evidence="3">Belongs to the bile acid:sodium symporter (BASS) (TC 2.A.28) family.</text>
</comment>
<dbReference type="STRING" id="3694.A0A3N7FSL3"/>
<dbReference type="GO" id="GO:0016020">
    <property type="term" value="C:membrane"/>
    <property type="evidence" value="ECO:0007669"/>
    <property type="project" value="UniProtKB-SubCell"/>
</dbReference>
<dbReference type="InParanoid" id="A0A3N7FSL3"/>
<dbReference type="Proteomes" id="UP000006729">
    <property type="component" value="Chromosome 1"/>
</dbReference>
<dbReference type="PANTHER" id="PTHR10361">
    <property type="entry name" value="SODIUM-BILE ACID COTRANSPORTER"/>
    <property type="match status" value="1"/>
</dbReference>
<dbReference type="InterPro" id="IPR002657">
    <property type="entry name" value="BilAc:Na_symport/Acr3"/>
</dbReference>
<evidence type="ECO:0000256" key="6">
    <source>
        <dbReference type="ARBA" id="ARBA00023136"/>
    </source>
</evidence>
<dbReference type="Gene3D" id="1.20.1530.20">
    <property type="match status" value="1"/>
</dbReference>
<dbReference type="AlphaFoldDB" id="A0A3N7FSL3"/>
<dbReference type="GO" id="GO:0009941">
    <property type="term" value="C:chloroplast envelope"/>
    <property type="evidence" value="ECO:0007669"/>
    <property type="project" value="UniProtKB-SubCell"/>
</dbReference>
<organism evidence="8 9">
    <name type="scientific">Populus trichocarpa</name>
    <name type="common">Western balsam poplar</name>
    <name type="synonym">Populus balsamifera subsp. trichocarpa</name>
    <dbReference type="NCBI Taxonomy" id="3694"/>
    <lineage>
        <taxon>Eukaryota</taxon>
        <taxon>Viridiplantae</taxon>
        <taxon>Streptophyta</taxon>
        <taxon>Embryophyta</taxon>
        <taxon>Tracheophyta</taxon>
        <taxon>Spermatophyta</taxon>
        <taxon>Magnoliopsida</taxon>
        <taxon>eudicotyledons</taxon>
        <taxon>Gunneridae</taxon>
        <taxon>Pentapetalae</taxon>
        <taxon>rosids</taxon>
        <taxon>fabids</taxon>
        <taxon>Malpighiales</taxon>
        <taxon>Salicaceae</taxon>
        <taxon>Saliceae</taxon>
        <taxon>Populus</taxon>
    </lineage>
</organism>
<evidence type="ECO:0000313" key="9">
    <source>
        <dbReference type="Proteomes" id="UP000006729"/>
    </source>
</evidence>
<reference evidence="8 9" key="1">
    <citation type="journal article" date="2006" name="Science">
        <title>The genome of black cottonwood, Populus trichocarpa (Torr. &amp; Gray).</title>
        <authorList>
            <person name="Tuskan G.A."/>
            <person name="Difazio S."/>
            <person name="Jansson S."/>
            <person name="Bohlmann J."/>
            <person name="Grigoriev I."/>
            <person name="Hellsten U."/>
            <person name="Putnam N."/>
            <person name="Ralph S."/>
            <person name="Rombauts S."/>
            <person name="Salamov A."/>
            <person name="Schein J."/>
            <person name="Sterck L."/>
            <person name="Aerts A."/>
            <person name="Bhalerao R.R."/>
            <person name="Bhalerao R.P."/>
            <person name="Blaudez D."/>
            <person name="Boerjan W."/>
            <person name="Brun A."/>
            <person name="Brunner A."/>
            <person name="Busov V."/>
            <person name="Campbell M."/>
            <person name="Carlson J."/>
            <person name="Chalot M."/>
            <person name="Chapman J."/>
            <person name="Chen G.L."/>
            <person name="Cooper D."/>
            <person name="Coutinho P.M."/>
            <person name="Couturier J."/>
            <person name="Covert S."/>
            <person name="Cronk Q."/>
            <person name="Cunningham R."/>
            <person name="Davis J."/>
            <person name="Degroeve S."/>
            <person name="Dejardin A."/>
            <person name="Depamphilis C."/>
            <person name="Detter J."/>
            <person name="Dirks B."/>
            <person name="Dubchak I."/>
            <person name="Duplessis S."/>
            <person name="Ehlting J."/>
            <person name="Ellis B."/>
            <person name="Gendler K."/>
            <person name="Goodstein D."/>
            <person name="Gribskov M."/>
            <person name="Grimwood J."/>
            <person name="Groover A."/>
            <person name="Gunter L."/>
            <person name="Hamberger B."/>
            <person name="Heinze B."/>
            <person name="Helariutta Y."/>
            <person name="Henrissat B."/>
            <person name="Holligan D."/>
            <person name="Holt R."/>
            <person name="Huang W."/>
            <person name="Islam-Faridi N."/>
            <person name="Jones S."/>
            <person name="Jones-Rhoades M."/>
            <person name="Jorgensen R."/>
            <person name="Joshi C."/>
            <person name="Kangasjarvi J."/>
            <person name="Karlsson J."/>
            <person name="Kelleher C."/>
            <person name="Kirkpatrick R."/>
            <person name="Kirst M."/>
            <person name="Kohler A."/>
            <person name="Kalluri U."/>
            <person name="Larimer F."/>
            <person name="Leebens-Mack J."/>
            <person name="Leple J.C."/>
            <person name="Locascio P."/>
            <person name="Lou Y."/>
            <person name="Lucas S."/>
            <person name="Martin F."/>
            <person name="Montanini B."/>
            <person name="Napoli C."/>
            <person name="Nelson D.R."/>
            <person name="Nelson C."/>
            <person name="Nieminen K."/>
            <person name="Nilsson O."/>
            <person name="Pereda V."/>
            <person name="Peter G."/>
            <person name="Philippe R."/>
            <person name="Pilate G."/>
            <person name="Poliakov A."/>
            <person name="Razumovskaya J."/>
            <person name="Richardson P."/>
            <person name="Rinaldi C."/>
            <person name="Ritland K."/>
            <person name="Rouze P."/>
            <person name="Ryaboy D."/>
            <person name="Schmutz J."/>
            <person name="Schrader J."/>
            <person name="Segerman B."/>
            <person name="Shin H."/>
            <person name="Siddiqui A."/>
            <person name="Sterky F."/>
            <person name="Terry A."/>
            <person name="Tsai C.J."/>
            <person name="Uberbacher E."/>
            <person name="Unneberg P."/>
            <person name="Vahala J."/>
            <person name="Wall K."/>
            <person name="Wessler S."/>
            <person name="Yang G."/>
            <person name="Yin T."/>
            <person name="Douglas C."/>
            <person name="Marra M."/>
            <person name="Sandberg G."/>
            <person name="Van de Peer Y."/>
            <person name="Rokhsar D."/>
        </authorList>
    </citation>
    <scope>NUCLEOTIDE SEQUENCE [LARGE SCALE GENOMIC DNA]</scope>
    <source>
        <strain evidence="9">cv. Nisqually</strain>
        <strain evidence="8">Nisqually-1</strain>
    </source>
</reference>
<keyword evidence="5 7" id="KW-1133">Transmembrane helix</keyword>
<dbReference type="EMBL" id="CM009290">
    <property type="protein sequence ID" value="RQO84759.1"/>
    <property type="molecule type" value="Genomic_DNA"/>
</dbReference>
<gene>
    <name evidence="8" type="ORF">POPTR_001G114700</name>
</gene>
<dbReference type="EMBL" id="CM009290">
    <property type="protein sequence ID" value="RQO84758.1"/>
    <property type="molecule type" value="Genomic_DNA"/>
</dbReference>
<evidence type="ECO:0000313" key="8">
    <source>
        <dbReference type="EMBL" id="RQO84758.1"/>
    </source>
</evidence>
<evidence type="ECO:0000256" key="2">
    <source>
        <dbReference type="ARBA" id="ARBA00004141"/>
    </source>
</evidence>
<proteinExistence type="inferred from homology"/>
<dbReference type="Pfam" id="PF01758">
    <property type="entry name" value="SBF"/>
    <property type="match status" value="1"/>
</dbReference>
<protein>
    <submittedName>
        <fullName evidence="8">Uncharacterized protein</fullName>
    </submittedName>
</protein>
<feature type="transmembrane region" description="Helical" evidence="7">
    <location>
        <begin position="90"/>
        <end position="112"/>
    </location>
</feature>
<sequence>MAPLSIAMTSIYMSTATAVFVTPLLSLLLMVYSITQIVVAPIAAGLLVNRLFPHLSTAIHPFLPPLSVLVTACCVEAPPAINVDPVMSPFGITSFLHFIYQHLLLVIFLLVLSSPRHLT</sequence>
<feature type="transmembrane region" description="Helical" evidence="7">
    <location>
        <begin position="20"/>
        <end position="47"/>
    </location>
</feature>
<evidence type="ECO:0000256" key="7">
    <source>
        <dbReference type="SAM" id="Phobius"/>
    </source>
</evidence>
<accession>A0A3N7FSL3</accession>
<dbReference type="InterPro" id="IPR004710">
    <property type="entry name" value="Bilac:Na_transpt"/>
</dbReference>
<dbReference type="PANTHER" id="PTHR10361:SF30">
    <property type="entry name" value="SODIUM_METABOLITE COTRANSPORTER BASS6, CHLOROPLASTIC-RELATED"/>
    <property type="match status" value="1"/>
</dbReference>